<proteinExistence type="inferred from homology"/>
<dbReference type="Gene3D" id="1.20.1250.20">
    <property type="entry name" value="MFS general substrate transporter like domains"/>
    <property type="match status" value="2"/>
</dbReference>
<comment type="similarity">
    <text evidence="2">Belongs to the major facilitator superfamily.</text>
</comment>
<dbReference type="FunFam" id="1.20.1250.20:FF:000286">
    <property type="entry name" value="MFS efflux transporter"/>
    <property type="match status" value="1"/>
</dbReference>
<evidence type="ECO:0000313" key="10">
    <source>
        <dbReference type="EMBL" id="KAK0392956.1"/>
    </source>
</evidence>
<feature type="transmembrane region" description="Helical" evidence="8">
    <location>
        <begin position="102"/>
        <end position="124"/>
    </location>
</feature>
<dbReference type="EMBL" id="JAPDFR010000001">
    <property type="protein sequence ID" value="KAK0392956.1"/>
    <property type="molecule type" value="Genomic_DNA"/>
</dbReference>
<evidence type="ECO:0000256" key="7">
    <source>
        <dbReference type="SAM" id="MobiDB-lite"/>
    </source>
</evidence>
<keyword evidence="3" id="KW-0813">Transport</keyword>
<dbReference type="SUPFAM" id="SSF103473">
    <property type="entry name" value="MFS general substrate transporter"/>
    <property type="match status" value="1"/>
</dbReference>
<protein>
    <recommendedName>
        <fullName evidence="9">Major facilitator superfamily (MFS) profile domain-containing protein</fullName>
    </recommendedName>
</protein>
<feature type="region of interest" description="Disordered" evidence="7">
    <location>
        <begin position="1"/>
        <end position="59"/>
    </location>
</feature>
<feature type="transmembrane region" description="Helical" evidence="8">
    <location>
        <begin position="160"/>
        <end position="185"/>
    </location>
</feature>
<dbReference type="Pfam" id="PF07690">
    <property type="entry name" value="MFS_1"/>
    <property type="match status" value="1"/>
</dbReference>
<feature type="transmembrane region" description="Helical" evidence="8">
    <location>
        <begin position="275"/>
        <end position="298"/>
    </location>
</feature>
<dbReference type="GO" id="GO:0016020">
    <property type="term" value="C:membrane"/>
    <property type="evidence" value="ECO:0007669"/>
    <property type="project" value="TreeGrafter"/>
</dbReference>
<dbReference type="GO" id="GO:0022857">
    <property type="term" value="F:transmembrane transporter activity"/>
    <property type="evidence" value="ECO:0007669"/>
    <property type="project" value="InterPro"/>
</dbReference>
<comment type="caution">
    <text evidence="10">The sequence shown here is derived from an EMBL/GenBank/DDBJ whole genome shotgun (WGS) entry which is preliminary data.</text>
</comment>
<evidence type="ECO:0000256" key="1">
    <source>
        <dbReference type="ARBA" id="ARBA00004127"/>
    </source>
</evidence>
<feature type="transmembrane region" description="Helical" evidence="8">
    <location>
        <begin position="136"/>
        <end position="154"/>
    </location>
</feature>
<feature type="transmembrane region" description="Helical" evidence="8">
    <location>
        <begin position="72"/>
        <end position="96"/>
    </location>
</feature>
<feature type="transmembrane region" description="Helical" evidence="8">
    <location>
        <begin position="222"/>
        <end position="245"/>
    </location>
</feature>
<feature type="transmembrane region" description="Helical" evidence="8">
    <location>
        <begin position="429"/>
        <end position="449"/>
    </location>
</feature>
<evidence type="ECO:0000259" key="9">
    <source>
        <dbReference type="PROSITE" id="PS50850"/>
    </source>
</evidence>
<evidence type="ECO:0000313" key="11">
    <source>
        <dbReference type="Proteomes" id="UP001175261"/>
    </source>
</evidence>
<keyword evidence="4 8" id="KW-0812">Transmembrane</keyword>
<dbReference type="PROSITE" id="PS50850">
    <property type="entry name" value="MFS"/>
    <property type="match status" value="1"/>
</dbReference>
<dbReference type="InterPro" id="IPR020846">
    <property type="entry name" value="MFS_dom"/>
</dbReference>
<accession>A0AA39LCQ4</accession>
<reference evidence="10" key="1">
    <citation type="submission" date="2022-10" db="EMBL/GenBank/DDBJ databases">
        <title>Determination and structural analysis of whole genome sequence of Sarocladium strictum F4-1.</title>
        <authorList>
            <person name="Hu L."/>
            <person name="Jiang Y."/>
        </authorList>
    </citation>
    <scope>NUCLEOTIDE SEQUENCE</scope>
    <source>
        <strain evidence="10">F4-1</strain>
    </source>
</reference>
<keyword evidence="5 8" id="KW-1133">Transmembrane helix</keyword>
<evidence type="ECO:0000256" key="2">
    <source>
        <dbReference type="ARBA" id="ARBA00008335"/>
    </source>
</evidence>
<name>A0AA39LCQ4_SARSR</name>
<keyword evidence="6 8" id="KW-0472">Membrane</keyword>
<dbReference type="InterPro" id="IPR011701">
    <property type="entry name" value="MFS"/>
</dbReference>
<feature type="transmembrane region" description="Helical" evidence="8">
    <location>
        <begin position="401"/>
        <end position="423"/>
    </location>
</feature>
<evidence type="ECO:0000256" key="8">
    <source>
        <dbReference type="SAM" id="Phobius"/>
    </source>
</evidence>
<evidence type="ECO:0000256" key="4">
    <source>
        <dbReference type="ARBA" id="ARBA00022692"/>
    </source>
</evidence>
<organism evidence="10 11">
    <name type="scientific">Sarocladium strictum</name>
    <name type="common">Black bundle disease fungus</name>
    <name type="synonym">Acremonium strictum</name>
    <dbReference type="NCBI Taxonomy" id="5046"/>
    <lineage>
        <taxon>Eukaryota</taxon>
        <taxon>Fungi</taxon>
        <taxon>Dikarya</taxon>
        <taxon>Ascomycota</taxon>
        <taxon>Pezizomycotina</taxon>
        <taxon>Sordariomycetes</taxon>
        <taxon>Hypocreomycetidae</taxon>
        <taxon>Hypocreales</taxon>
        <taxon>Sarocladiaceae</taxon>
        <taxon>Sarocladium</taxon>
    </lineage>
</organism>
<dbReference type="Proteomes" id="UP001175261">
    <property type="component" value="Unassembled WGS sequence"/>
</dbReference>
<feature type="domain" description="Major facilitator superfamily (MFS) profile" evidence="9">
    <location>
        <begin position="71"/>
        <end position="456"/>
    </location>
</feature>
<dbReference type="AlphaFoldDB" id="A0AA39LCQ4"/>
<evidence type="ECO:0000256" key="3">
    <source>
        <dbReference type="ARBA" id="ARBA00022448"/>
    </source>
</evidence>
<dbReference type="PANTHER" id="PTHR23514:SF3">
    <property type="entry name" value="BYPASS OF STOP CODON PROTEIN 6"/>
    <property type="match status" value="1"/>
</dbReference>
<gene>
    <name evidence="10" type="ORF">NLU13_2450</name>
</gene>
<dbReference type="InterPro" id="IPR036259">
    <property type="entry name" value="MFS_trans_sf"/>
</dbReference>
<feature type="transmembrane region" description="Helical" evidence="8">
    <location>
        <begin position="366"/>
        <end position="389"/>
    </location>
</feature>
<comment type="subcellular location">
    <subcellularLocation>
        <location evidence="1">Endomembrane system</location>
        <topology evidence="1">Multi-pass membrane protein</topology>
    </subcellularLocation>
</comment>
<evidence type="ECO:0000256" key="6">
    <source>
        <dbReference type="ARBA" id="ARBA00023136"/>
    </source>
</evidence>
<evidence type="ECO:0000256" key="5">
    <source>
        <dbReference type="ARBA" id="ARBA00022989"/>
    </source>
</evidence>
<sequence length="457" mass="49438">MSQTATITRHDDDSSTPGQHAIELQRISSKRGGPQDVAETEGQMQSLDDAPPPHAQGEVERWNKPIGNIGRLGFAFLSFIIAGMNDAAIGALIPYLERYYGLSYTVVSLIFLTPFVGYSVAAFTNARIHVRFGQRGVAVMAPICHIITFVALALHPPWPVLVVFNIVSGFGNGLTDACFCAWVGVMDKANTVQGFMHASYSLGALFAPLIATSMVVKAQLPWYTYYYIMIAMSAIELVGLSAFFWRKTGEVYKAEHRDETESTGAGTREALKNKVTWLCALFFFSYMGVEVGLGGWVVTFMLRVRKASEFASGASGSGFWAGMALGRASLGFVTERYGERLCISIYLAICIALELLFWLVPKFVVSAVAVSFLGFFLGPLFPGAVMVTAKLLPKRIHVSAIGFAMAIGGTGGTVFPFAIGAIATHRGVAVLQPIVLSLVVVILGVWLSFPRIKKASE</sequence>
<feature type="transmembrane region" description="Helical" evidence="8">
    <location>
        <begin position="310"/>
        <end position="329"/>
    </location>
</feature>
<dbReference type="GO" id="GO:0012505">
    <property type="term" value="C:endomembrane system"/>
    <property type="evidence" value="ECO:0007669"/>
    <property type="project" value="UniProtKB-SubCell"/>
</dbReference>
<feature type="transmembrane region" description="Helical" evidence="8">
    <location>
        <begin position="341"/>
        <end position="360"/>
    </location>
</feature>
<keyword evidence="11" id="KW-1185">Reference proteome</keyword>
<dbReference type="PANTHER" id="PTHR23514">
    <property type="entry name" value="BYPASS OF STOP CODON PROTEIN 6"/>
    <property type="match status" value="1"/>
</dbReference>
<feature type="transmembrane region" description="Helical" evidence="8">
    <location>
        <begin position="197"/>
        <end position="216"/>
    </location>
</feature>
<dbReference type="InterPro" id="IPR051788">
    <property type="entry name" value="MFS_Transporter"/>
</dbReference>
<dbReference type="FunFam" id="1.20.1250.20:FF:000308">
    <property type="entry name" value="MFS efflux transporter"/>
    <property type="match status" value="1"/>
</dbReference>